<feature type="region of interest" description="Disordered" evidence="1">
    <location>
        <begin position="116"/>
        <end position="140"/>
    </location>
</feature>
<dbReference type="AlphaFoldDB" id="A0A016RYI8"/>
<gene>
    <name evidence="2" type="primary">Acey_s0342.g3043</name>
    <name evidence="2" type="ORF">Y032_0342g3043</name>
</gene>
<name>A0A016RYI8_9BILA</name>
<evidence type="ECO:0000313" key="2">
    <source>
        <dbReference type="EMBL" id="EYB83147.1"/>
    </source>
</evidence>
<feature type="region of interest" description="Disordered" evidence="1">
    <location>
        <begin position="284"/>
        <end position="341"/>
    </location>
</feature>
<reference evidence="3" key="1">
    <citation type="journal article" date="2015" name="Nat. Genet.">
        <title>The genome and transcriptome of the zoonotic hookworm Ancylostoma ceylanicum identify infection-specific gene families.</title>
        <authorList>
            <person name="Schwarz E.M."/>
            <person name="Hu Y."/>
            <person name="Antoshechkin I."/>
            <person name="Miller M.M."/>
            <person name="Sternberg P.W."/>
            <person name="Aroian R.V."/>
        </authorList>
    </citation>
    <scope>NUCLEOTIDE SEQUENCE</scope>
    <source>
        <strain evidence="3">HY135</strain>
    </source>
</reference>
<dbReference type="EMBL" id="JARK01001678">
    <property type="protein sequence ID" value="EYB83147.1"/>
    <property type="molecule type" value="Genomic_DNA"/>
</dbReference>
<sequence>MRGQSGRTTKTAILDVKIKQELDVHQLSLSHHIKLEATNPDAHSCPPCGVHSVTLSEYSKHVNTEEHRKKRDRMRAIIDTMDAGDDRRVHFNTMSDRNQPAGLTPNYLQPSSSFVRNGHNRRTYPAPGANNGVRPRYNRNMAHQPSFNEHRSYQQNLGSQHSNDGAEFCNHAWDTTTHPNFPRRCSPSLFEGSSPHSGDFYTSSGVANGASHGESRQHYPSDSRKSDGRTNENQRTSAESNTEQPSSSGDHPPALKRGILARLSLRIKDKASDFVFFIYSGPKSSASEKSEKSGKSGKKAKKKKSLSRSPPTPSSAKTDSPAAGTSESPRHRRAAPLAVSMKDKTKKWELVAVKGKASYLKNRSQRMLKDRMSKYRLVDSKGVIVEDMRDEPTTSRGRRIPSGNNNESNLPHLTSHIWGTGPEALPRSQQRDSLRDHPTASFVPSAPAPAIPYTPSPLISPDDSSSGYAIMRDLPMSTPKDYNSAVRAYENYQGVSVHGVVNHIGDARIPDGPFASATNTATASEAGSFSCFSGSSSLAMDSRSLASRMNLTANVNVSRCSEVLVVKEEPGESPPPDALPSPPQFDQTVLGQNSATEGRIAGDKERDEFWALGIAEHKKGHQILEARAKIERLQKELFETTSYLQKMEVEMNEILRRKSELLGLPEGHLGPCVSLPLPLRDSSLKILVHIVILTVVGDGPP</sequence>
<comment type="caution">
    <text evidence="2">The sequence shown here is derived from an EMBL/GenBank/DDBJ whole genome shotgun (WGS) entry which is preliminary data.</text>
</comment>
<feature type="region of interest" description="Disordered" evidence="1">
    <location>
        <begin position="390"/>
        <end position="448"/>
    </location>
</feature>
<feature type="compositionally biased region" description="Polar residues" evidence="1">
    <location>
        <begin position="194"/>
        <end position="206"/>
    </location>
</feature>
<dbReference type="STRING" id="53326.A0A016RYI8"/>
<dbReference type="OrthoDB" id="5874952at2759"/>
<proteinExistence type="predicted"/>
<feature type="compositionally biased region" description="Basic and acidic residues" evidence="1">
    <location>
        <begin position="429"/>
        <end position="438"/>
    </location>
</feature>
<protein>
    <submittedName>
        <fullName evidence="2">Uncharacterized protein</fullName>
    </submittedName>
</protein>
<feature type="compositionally biased region" description="Polar residues" evidence="1">
    <location>
        <begin position="233"/>
        <end position="249"/>
    </location>
</feature>
<accession>A0A016RYI8</accession>
<evidence type="ECO:0000256" key="1">
    <source>
        <dbReference type="SAM" id="MobiDB-lite"/>
    </source>
</evidence>
<evidence type="ECO:0000313" key="3">
    <source>
        <dbReference type="Proteomes" id="UP000024635"/>
    </source>
</evidence>
<dbReference type="Proteomes" id="UP000024635">
    <property type="component" value="Unassembled WGS sequence"/>
</dbReference>
<feature type="compositionally biased region" description="Polar residues" evidence="1">
    <location>
        <begin position="402"/>
        <end position="412"/>
    </location>
</feature>
<organism evidence="2 3">
    <name type="scientific">Ancylostoma ceylanicum</name>
    <dbReference type="NCBI Taxonomy" id="53326"/>
    <lineage>
        <taxon>Eukaryota</taxon>
        <taxon>Metazoa</taxon>
        <taxon>Ecdysozoa</taxon>
        <taxon>Nematoda</taxon>
        <taxon>Chromadorea</taxon>
        <taxon>Rhabditida</taxon>
        <taxon>Rhabditina</taxon>
        <taxon>Rhabditomorpha</taxon>
        <taxon>Strongyloidea</taxon>
        <taxon>Ancylostomatidae</taxon>
        <taxon>Ancylostomatinae</taxon>
        <taxon>Ancylostoma</taxon>
    </lineage>
</organism>
<feature type="compositionally biased region" description="Basic residues" evidence="1">
    <location>
        <begin position="295"/>
        <end position="306"/>
    </location>
</feature>
<feature type="compositionally biased region" description="Basic and acidic residues" evidence="1">
    <location>
        <begin position="213"/>
        <end position="232"/>
    </location>
</feature>
<keyword evidence="3" id="KW-1185">Reference proteome</keyword>
<feature type="region of interest" description="Disordered" evidence="1">
    <location>
        <begin position="189"/>
        <end position="255"/>
    </location>
</feature>